<keyword evidence="2" id="KW-1185">Reference proteome</keyword>
<accession>A0AAP0Q012</accession>
<protein>
    <submittedName>
        <fullName evidence="1">Uncharacterized protein</fullName>
    </submittedName>
</protein>
<proteinExistence type="predicted"/>
<dbReference type="Gene3D" id="3.30.450.200">
    <property type="match status" value="1"/>
</dbReference>
<sequence>MAVKMEAEVKSLSLEDTARLTPSDGVIMERIVLRPCASALYFSRYTRFTCLDLVDQDLKCSIWELVEVESSSLLSGSIGMPYYNLSIVPSHLSTGNGTDNATLFGVCLHVKEIVSRSSDVLGVSSSLFQSAGACNRFLVYAPCCYCLITRLPFFELHYEMLNSIVTQVRLNRITKFVIESAHPNYGPASPMAQNQFADAGFKSKDEVSSFLLKTLESQCPKSSSVGEVSEFNQAKVESSKPKNLHQFDDFQSQTSKIRGVSLGGNNTHFENCHSSPDLGLSSLRSSTLEHLASSESLFRCSVRSMALEGEKYDKNVENDLIMKWAKENNNDLLQIICGYEALPLPSRGSEVNTRLAAAEQALSLSLWTVATVCRVLSLESVMCYLLY</sequence>
<dbReference type="Proteomes" id="UP001420932">
    <property type="component" value="Unassembled WGS sequence"/>
</dbReference>
<dbReference type="InterPro" id="IPR051942">
    <property type="entry name" value="DENN_domain_containing_2"/>
</dbReference>
<evidence type="ECO:0000313" key="2">
    <source>
        <dbReference type="Proteomes" id="UP001420932"/>
    </source>
</evidence>
<name>A0AAP0Q012_9MAGN</name>
<organism evidence="1 2">
    <name type="scientific">Stephania yunnanensis</name>
    <dbReference type="NCBI Taxonomy" id="152371"/>
    <lineage>
        <taxon>Eukaryota</taxon>
        <taxon>Viridiplantae</taxon>
        <taxon>Streptophyta</taxon>
        <taxon>Embryophyta</taxon>
        <taxon>Tracheophyta</taxon>
        <taxon>Spermatophyta</taxon>
        <taxon>Magnoliopsida</taxon>
        <taxon>Ranunculales</taxon>
        <taxon>Menispermaceae</taxon>
        <taxon>Menispermoideae</taxon>
        <taxon>Cissampelideae</taxon>
        <taxon>Stephania</taxon>
    </lineage>
</organism>
<dbReference type="EMBL" id="JBBNAF010000002">
    <property type="protein sequence ID" value="KAK9162757.1"/>
    <property type="molecule type" value="Genomic_DNA"/>
</dbReference>
<evidence type="ECO:0000313" key="1">
    <source>
        <dbReference type="EMBL" id="KAK9162757.1"/>
    </source>
</evidence>
<gene>
    <name evidence="1" type="ORF">Syun_003659</name>
</gene>
<dbReference type="PANTHER" id="PTHR15288">
    <property type="entry name" value="DENN DOMAIN-CONTAINING PROTEIN 2"/>
    <property type="match status" value="1"/>
</dbReference>
<comment type="caution">
    <text evidence="1">The sequence shown here is derived from an EMBL/GenBank/DDBJ whole genome shotgun (WGS) entry which is preliminary data.</text>
</comment>
<dbReference type="PANTHER" id="PTHR15288:SF0">
    <property type="entry name" value="UDENN DOMAIN-CONTAINING PROTEIN"/>
    <property type="match status" value="1"/>
</dbReference>
<dbReference type="AlphaFoldDB" id="A0AAP0Q012"/>
<reference evidence="1 2" key="1">
    <citation type="submission" date="2024-01" db="EMBL/GenBank/DDBJ databases">
        <title>Genome assemblies of Stephania.</title>
        <authorList>
            <person name="Yang L."/>
        </authorList>
    </citation>
    <scope>NUCLEOTIDE SEQUENCE [LARGE SCALE GENOMIC DNA]</scope>
    <source>
        <strain evidence="1">YNDBR</strain>
        <tissue evidence="1">Leaf</tissue>
    </source>
</reference>